<keyword evidence="3" id="KW-1185">Reference proteome</keyword>
<evidence type="ECO:0000313" key="2">
    <source>
        <dbReference type="EMBL" id="KPA85968.1"/>
    </source>
</evidence>
<accession>A0A0N0E028</accession>
<dbReference type="EMBL" id="LGTL01000001">
    <property type="protein sequence ID" value="KPA85968.1"/>
    <property type="molecule type" value="Genomic_DNA"/>
</dbReference>
<name>A0A0N0E028_LEPPY</name>
<organism evidence="2 3">
    <name type="scientific">Leptomonas pyrrhocoris</name>
    <name type="common">Firebug parasite</name>
    <dbReference type="NCBI Taxonomy" id="157538"/>
    <lineage>
        <taxon>Eukaryota</taxon>
        <taxon>Discoba</taxon>
        <taxon>Euglenozoa</taxon>
        <taxon>Kinetoplastea</taxon>
        <taxon>Metakinetoplastina</taxon>
        <taxon>Trypanosomatida</taxon>
        <taxon>Trypanosomatidae</taxon>
        <taxon>Leishmaniinae</taxon>
        <taxon>Leptomonas</taxon>
    </lineage>
</organism>
<dbReference type="GeneID" id="26900561"/>
<protein>
    <submittedName>
        <fullName evidence="2">Uncharacterized protein</fullName>
    </submittedName>
</protein>
<feature type="compositionally biased region" description="Polar residues" evidence="1">
    <location>
        <begin position="80"/>
        <end position="102"/>
    </location>
</feature>
<gene>
    <name evidence="2" type="ORF">ABB37_00263</name>
</gene>
<evidence type="ECO:0000313" key="3">
    <source>
        <dbReference type="Proteomes" id="UP000037923"/>
    </source>
</evidence>
<sequence>MSVSSSSPPTKDPYEALQDAYVAAAQVFPLLQRDGHAGSPRARRETIEKWGAEYLTSKGAPSELAQDCVSWLQTTLTATSEKATLAPPQTETLSTDQHTSASRGGAYAPDSSSSSSDELGTVDGAGAAQSPVMLDPSLDVDHCTLARVIADEQLQWDMWHDARCRPADTVNDRNGEASYLGVPSSADAPSFIDDVFSKEAIQREAWLCWASTLRDVKIEAAVQQQGRCKHAQGGSHSVLDGLLGYLHAPETPWLLEDHPSSVLLAADMYMNNRAYAKDAAAAQSGVYEEDSEGGDAKDVMNGSGKLGRDTHDMKAVHAYLLKQDEDKPPLRSLLELTLASHIGDHRQTS</sequence>
<feature type="region of interest" description="Disordered" evidence="1">
    <location>
        <begin position="80"/>
        <end position="128"/>
    </location>
</feature>
<feature type="region of interest" description="Disordered" evidence="1">
    <location>
        <begin position="287"/>
        <end position="307"/>
    </location>
</feature>
<reference evidence="2 3" key="1">
    <citation type="submission" date="2015-07" db="EMBL/GenBank/DDBJ databases">
        <title>High-quality genome of monoxenous trypanosomatid Leptomonas pyrrhocoris.</title>
        <authorList>
            <person name="Flegontov P."/>
            <person name="Butenko A."/>
            <person name="Firsov S."/>
            <person name="Vlcek C."/>
            <person name="Logacheva M.D."/>
            <person name="Field M."/>
            <person name="Filatov D."/>
            <person name="Flegontova O."/>
            <person name="Gerasimov E."/>
            <person name="Jackson A.P."/>
            <person name="Kelly S."/>
            <person name="Opperdoes F."/>
            <person name="O'Reilly A."/>
            <person name="Votypka J."/>
            <person name="Yurchenko V."/>
            <person name="Lukes J."/>
        </authorList>
    </citation>
    <scope>NUCLEOTIDE SEQUENCE [LARGE SCALE GENOMIC DNA]</scope>
    <source>
        <strain evidence="2">H10</strain>
    </source>
</reference>
<dbReference type="Proteomes" id="UP000037923">
    <property type="component" value="Unassembled WGS sequence"/>
</dbReference>
<evidence type="ECO:0000256" key="1">
    <source>
        <dbReference type="SAM" id="MobiDB-lite"/>
    </source>
</evidence>
<comment type="caution">
    <text evidence="2">The sequence shown here is derived from an EMBL/GenBank/DDBJ whole genome shotgun (WGS) entry which is preliminary data.</text>
</comment>
<proteinExistence type="predicted"/>
<dbReference type="AlphaFoldDB" id="A0A0N0E028"/>
<dbReference type="RefSeq" id="XP_015664407.1">
    <property type="nucleotide sequence ID" value="XM_015796399.1"/>
</dbReference>
<dbReference type="VEuPathDB" id="TriTrypDB:LpyrH10_01_2630"/>